<accession>A0A0G1J662</accession>
<dbReference type="InterPro" id="IPR045584">
    <property type="entry name" value="Pilin-like"/>
</dbReference>
<dbReference type="PROSITE" id="PS00409">
    <property type="entry name" value="PROKAR_NTER_METHYL"/>
    <property type="match status" value="1"/>
</dbReference>
<feature type="transmembrane region" description="Helical" evidence="1">
    <location>
        <begin position="6"/>
        <end position="28"/>
    </location>
</feature>
<evidence type="ECO:0000256" key="1">
    <source>
        <dbReference type="SAM" id="Phobius"/>
    </source>
</evidence>
<evidence type="ECO:0000313" key="3">
    <source>
        <dbReference type="Proteomes" id="UP000034826"/>
    </source>
</evidence>
<proteinExistence type="predicted"/>
<keyword evidence="1" id="KW-1133">Transmembrane helix</keyword>
<gene>
    <name evidence="2" type="ORF">UW60_C0019G0010</name>
</gene>
<name>A0A0G1J662_9BACT</name>
<dbReference type="Gene3D" id="3.30.700.10">
    <property type="entry name" value="Glycoprotein, Type 4 Pilin"/>
    <property type="match status" value="1"/>
</dbReference>
<organism evidence="2 3">
    <name type="scientific">Candidatus Woesebacteria bacterium GW2011_GWA2_44_33</name>
    <dbReference type="NCBI Taxonomy" id="1618564"/>
    <lineage>
        <taxon>Bacteria</taxon>
        <taxon>Candidatus Woeseibacteriota</taxon>
    </lineage>
</organism>
<dbReference type="NCBIfam" id="TIGR02532">
    <property type="entry name" value="IV_pilin_GFxxxE"/>
    <property type="match status" value="1"/>
</dbReference>
<evidence type="ECO:0000313" key="2">
    <source>
        <dbReference type="EMBL" id="KKT66750.1"/>
    </source>
</evidence>
<reference evidence="2 3" key="1">
    <citation type="journal article" date="2015" name="Nature">
        <title>rRNA introns, odd ribosomes, and small enigmatic genomes across a large radiation of phyla.</title>
        <authorList>
            <person name="Brown C.T."/>
            <person name="Hug L.A."/>
            <person name="Thomas B.C."/>
            <person name="Sharon I."/>
            <person name="Castelle C.J."/>
            <person name="Singh A."/>
            <person name="Wilkins M.J."/>
            <person name="Williams K.H."/>
            <person name="Banfield J.F."/>
        </authorList>
    </citation>
    <scope>NUCLEOTIDE SEQUENCE [LARGE SCALE GENOMIC DNA]</scope>
</reference>
<dbReference type="SUPFAM" id="SSF54523">
    <property type="entry name" value="Pili subunits"/>
    <property type="match status" value="1"/>
</dbReference>
<dbReference type="AlphaFoldDB" id="A0A0G1J662"/>
<protein>
    <recommendedName>
        <fullName evidence="4">Prepilin-type N-terminal cleavage/methylation domain-containing protein</fullName>
    </recommendedName>
</protein>
<dbReference type="Pfam" id="PF07963">
    <property type="entry name" value="N_methyl"/>
    <property type="match status" value="1"/>
</dbReference>
<dbReference type="InterPro" id="IPR012902">
    <property type="entry name" value="N_methyl_site"/>
</dbReference>
<evidence type="ECO:0008006" key="4">
    <source>
        <dbReference type="Google" id="ProtNLM"/>
    </source>
</evidence>
<dbReference type="PATRIC" id="fig|1618564.3.peg.567"/>
<sequence length="150" mass="16430">MQKGFTLIELLITLAVLAVIAVVLITAINPIEQLRRAKDASNKQNVENFLSAITRYQATKEKNPQIDYSTGSTSCQDIVQAGPVYDFTSLNDEISEWFSQLITKPGSELYVGINEDGVKVCYKISAFVNVAKVSQKGCSVSSATYLCLPE</sequence>
<keyword evidence="1" id="KW-0812">Transmembrane</keyword>
<dbReference type="EMBL" id="LCIY01000019">
    <property type="protein sequence ID" value="KKT66750.1"/>
    <property type="molecule type" value="Genomic_DNA"/>
</dbReference>
<comment type="caution">
    <text evidence="2">The sequence shown here is derived from an EMBL/GenBank/DDBJ whole genome shotgun (WGS) entry which is preliminary data.</text>
</comment>
<dbReference type="Proteomes" id="UP000034826">
    <property type="component" value="Unassembled WGS sequence"/>
</dbReference>
<keyword evidence="1" id="KW-0472">Membrane</keyword>